<dbReference type="GO" id="GO:0016757">
    <property type="term" value="F:glycosyltransferase activity"/>
    <property type="evidence" value="ECO:0007669"/>
    <property type="project" value="InterPro"/>
</dbReference>
<comment type="caution">
    <text evidence="3">The sequence shown here is derived from an EMBL/GenBank/DDBJ whole genome shotgun (WGS) entry which is preliminary data.</text>
</comment>
<dbReference type="PANTHER" id="PTHR45947:SF3">
    <property type="entry name" value="SULFOQUINOVOSYL TRANSFERASE SQD2"/>
    <property type="match status" value="1"/>
</dbReference>
<dbReference type="eggNOG" id="COG0438">
    <property type="taxonomic scope" value="Bacteria"/>
</dbReference>
<sequence length="378" mass="42483">MKVVHIVRQYFPAIGGMEEVVRNLAKHQRDQGRYEPSVITLDRIFRGNNRRLATADMLDGIPIHRLPYAGSERYPLCPQVLGALRDADLIHVHAIDFFFDYLAWTHMVHRKPMVASTHGGFFHSPFAPRLKQVYFRCMTRLSALAYRRVIATSENDGQIFGQIVGEQKLRVIENGVDISKFQNDAALQLRPTLIYFGRWSVNKGMLEMLDVMAALRALQPTTPWLLIIAGREYDLDAPTLRAEAELRGIGPQVRIVGQPSETVLRQQIAQASYFLCLSRHEGFGIAPIEGMSAGLIPLLSDIPPFRRVVDASGVGLLLTGDSPVDQAMQIIAQHQHQQAHVSTYAKARDAARLAASAYSWSDVSDHYTRQYDEVLGQR</sequence>
<organism evidence="3 4">
    <name type="scientific">Hylemonella gracilis str. Niagara R</name>
    <dbReference type="NCBI Taxonomy" id="1458275"/>
    <lineage>
        <taxon>Bacteria</taxon>
        <taxon>Pseudomonadati</taxon>
        <taxon>Pseudomonadota</taxon>
        <taxon>Betaproteobacteria</taxon>
        <taxon>Burkholderiales</taxon>
        <taxon>Comamonadaceae</taxon>
        <taxon>Hylemonella</taxon>
    </lineage>
</organism>
<dbReference type="SUPFAM" id="SSF53756">
    <property type="entry name" value="UDP-Glycosyltransferase/glycogen phosphorylase"/>
    <property type="match status" value="1"/>
</dbReference>
<evidence type="ECO:0000313" key="3">
    <source>
        <dbReference type="EMBL" id="EYC51966.1"/>
    </source>
</evidence>
<dbReference type="EMBL" id="JEMG01000001">
    <property type="protein sequence ID" value="EYC51966.1"/>
    <property type="molecule type" value="Genomic_DNA"/>
</dbReference>
<dbReference type="AlphaFoldDB" id="A0A016XJE8"/>
<protein>
    <submittedName>
        <fullName evidence="3">Glycosyl transferase family 1</fullName>
    </submittedName>
</protein>
<dbReference type="Gene3D" id="3.40.50.2000">
    <property type="entry name" value="Glycogen Phosphorylase B"/>
    <property type="match status" value="2"/>
</dbReference>
<dbReference type="InterPro" id="IPR050194">
    <property type="entry name" value="Glycosyltransferase_grp1"/>
</dbReference>
<dbReference type="InterPro" id="IPR001296">
    <property type="entry name" value="Glyco_trans_1"/>
</dbReference>
<evidence type="ECO:0000259" key="2">
    <source>
        <dbReference type="Pfam" id="PF13439"/>
    </source>
</evidence>
<feature type="domain" description="Glycosyltransferase subfamily 4-like N-terminal" evidence="2">
    <location>
        <begin position="14"/>
        <end position="179"/>
    </location>
</feature>
<name>A0A016XJE8_9BURK</name>
<reference evidence="3 4" key="1">
    <citation type="submission" date="2014-02" db="EMBL/GenBank/DDBJ databases">
        <title>Draft Genome of Hylemonella gracilis isolated from the Niagara River.</title>
        <authorList>
            <person name="Pawlowski D.R."/>
            <person name="Koudelka G.B."/>
        </authorList>
    </citation>
    <scope>NUCLEOTIDE SEQUENCE [LARGE SCALE GENOMIC DNA]</scope>
    <source>
        <strain evidence="3 4">Niagara R</strain>
    </source>
</reference>
<dbReference type="RefSeq" id="WP_035608807.1">
    <property type="nucleotide sequence ID" value="NZ_JEMG01000001.1"/>
</dbReference>
<feature type="domain" description="Glycosyl transferase family 1" evidence="1">
    <location>
        <begin position="190"/>
        <end position="331"/>
    </location>
</feature>
<dbReference type="Proteomes" id="UP000023268">
    <property type="component" value="Unassembled WGS sequence"/>
</dbReference>
<dbReference type="Pfam" id="PF13439">
    <property type="entry name" value="Glyco_transf_4"/>
    <property type="match status" value="1"/>
</dbReference>
<accession>A0A016XJE8</accession>
<dbReference type="CDD" id="cd03801">
    <property type="entry name" value="GT4_PimA-like"/>
    <property type="match status" value="1"/>
</dbReference>
<dbReference type="Pfam" id="PF00534">
    <property type="entry name" value="Glycos_transf_1"/>
    <property type="match status" value="1"/>
</dbReference>
<evidence type="ECO:0000313" key="4">
    <source>
        <dbReference type="Proteomes" id="UP000023268"/>
    </source>
</evidence>
<proteinExistence type="predicted"/>
<dbReference type="PANTHER" id="PTHR45947">
    <property type="entry name" value="SULFOQUINOVOSYL TRANSFERASE SQD2"/>
    <property type="match status" value="1"/>
</dbReference>
<dbReference type="STRING" id="1458275.AZ34_13460"/>
<dbReference type="InterPro" id="IPR028098">
    <property type="entry name" value="Glyco_trans_4-like_N"/>
</dbReference>
<evidence type="ECO:0000259" key="1">
    <source>
        <dbReference type="Pfam" id="PF00534"/>
    </source>
</evidence>
<keyword evidence="3" id="KW-0808">Transferase</keyword>
<gene>
    <name evidence="3" type="ORF">AZ34_13460</name>
</gene>
<dbReference type="OrthoDB" id="433681at2"/>